<accession>A0A6J7FCP0</accession>
<feature type="transmembrane region" description="Helical" evidence="1">
    <location>
        <begin position="6"/>
        <end position="27"/>
    </location>
</feature>
<protein>
    <submittedName>
        <fullName evidence="2">Unannotated protein</fullName>
    </submittedName>
</protein>
<feature type="transmembrane region" description="Helical" evidence="1">
    <location>
        <begin position="115"/>
        <end position="138"/>
    </location>
</feature>
<dbReference type="EMBL" id="CAFBMB010000027">
    <property type="protein sequence ID" value="CAB4893216.1"/>
    <property type="molecule type" value="Genomic_DNA"/>
</dbReference>
<dbReference type="Pfam" id="PF11139">
    <property type="entry name" value="SfLAP"/>
    <property type="match status" value="1"/>
</dbReference>
<feature type="transmembrane region" description="Helical" evidence="1">
    <location>
        <begin position="73"/>
        <end position="94"/>
    </location>
</feature>
<dbReference type="AlphaFoldDB" id="A0A6J7FCP0"/>
<organism evidence="2">
    <name type="scientific">freshwater metagenome</name>
    <dbReference type="NCBI Taxonomy" id="449393"/>
    <lineage>
        <taxon>unclassified sequences</taxon>
        <taxon>metagenomes</taxon>
        <taxon>ecological metagenomes</taxon>
    </lineage>
</organism>
<sequence length="229" mass="24489">MLETFIRIIPLGIGAAMTPSLLGLQVLATVGPAWSRRAIMVIAGAALAFGIACTVLFLGFAQLPHRDPKGPNIVQGVLYLLATVALVAVVAWLFRPHQSLAEKSAAGLRHRLEHAHAVTFFGIAFLLSIKDVSSFALLVPGLHDIATSGISPFGQAAAVAFMFGLALSPTLIPAAWRLLRGPRAERSLNRLYAWTMRHQFTIIGFIGCVFAVYCLVMGLGHEGLGIAPW</sequence>
<proteinExistence type="predicted"/>
<evidence type="ECO:0000256" key="1">
    <source>
        <dbReference type="SAM" id="Phobius"/>
    </source>
</evidence>
<name>A0A6J7FCP0_9ZZZZ</name>
<keyword evidence="1" id="KW-0472">Membrane</keyword>
<reference evidence="2" key="1">
    <citation type="submission" date="2020-05" db="EMBL/GenBank/DDBJ databases">
        <authorList>
            <person name="Chiriac C."/>
            <person name="Salcher M."/>
            <person name="Ghai R."/>
            <person name="Kavagutti S V."/>
        </authorList>
    </citation>
    <scope>NUCLEOTIDE SEQUENCE</scope>
</reference>
<keyword evidence="1" id="KW-1133">Transmembrane helix</keyword>
<feature type="transmembrane region" description="Helical" evidence="1">
    <location>
        <begin position="158"/>
        <end position="179"/>
    </location>
</feature>
<gene>
    <name evidence="2" type="ORF">UFOPK3516_00534</name>
</gene>
<keyword evidence="1" id="KW-0812">Transmembrane</keyword>
<feature type="transmembrane region" description="Helical" evidence="1">
    <location>
        <begin position="200"/>
        <end position="220"/>
    </location>
</feature>
<evidence type="ECO:0000313" key="2">
    <source>
        <dbReference type="EMBL" id="CAB4893216.1"/>
    </source>
</evidence>
<feature type="transmembrane region" description="Helical" evidence="1">
    <location>
        <begin position="39"/>
        <end position="61"/>
    </location>
</feature>
<dbReference type="InterPro" id="IPR021315">
    <property type="entry name" value="Gap/Sap"/>
</dbReference>